<keyword evidence="2" id="KW-0732">Signal</keyword>
<sequence length="471" mass="51695">MLKKLLCLLFLAPAISATAAIRLPAILGSNMVLQQHASVKLKGWANPGEKIYVTTSWDHRTDSTTGTSDAEFALSVKTPAAGGPFTITFKGATTLTLENVLIGEVWVGSGQSNMEMHMGYGHLQQIIDELPIASHPDIRLFTVEHHSSSYPQEDVRGHWEVCDSNSLKTFSAVAYFFGKRLQKNLQVPIGLISSNWGGTPAETWTPESTLLKDPVLVADIAKTSATPRFPYTAGRLYNAMIVPLLDMPIAGVIWYQGESNVTRSDAYQRLFTTMIAAWRAAWSQPELPFYFVQIAPFHYGVSNQAALLREAQAQSLSVPKTGMVITTDIAGDTNDIHPKQKREVGNRLATLALTEVYGKRPAGAVYSPLYKQMRVEGNKVVITFDHAEEGLQIKGKTALQLVVAGEDQVFYPATAKVVGNELEVYSKAVKTPVAVRYDFSNTAVGNIFSKGELPVGPFRTDHWPVEQVEIK</sequence>
<feature type="domain" description="Sialate O-acetylesterase" evidence="3">
    <location>
        <begin position="104"/>
        <end position="352"/>
    </location>
</feature>
<name>A0A1C4C955_9BACT</name>
<evidence type="ECO:0000256" key="2">
    <source>
        <dbReference type="SAM" id="SignalP"/>
    </source>
</evidence>
<dbReference type="GO" id="GO:0005975">
    <property type="term" value="P:carbohydrate metabolic process"/>
    <property type="evidence" value="ECO:0007669"/>
    <property type="project" value="TreeGrafter"/>
</dbReference>
<dbReference type="InterPro" id="IPR005181">
    <property type="entry name" value="SASA"/>
</dbReference>
<gene>
    <name evidence="4" type="ORF">GA0116948_10415</name>
</gene>
<dbReference type="RefSeq" id="WP_089710565.1">
    <property type="nucleotide sequence ID" value="NZ_FMAR01000004.1"/>
</dbReference>
<evidence type="ECO:0000259" key="3">
    <source>
        <dbReference type="Pfam" id="PF03629"/>
    </source>
</evidence>
<proteinExistence type="predicted"/>
<dbReference type="Pfam" id="PF03629">
    <property type="entry name" value="SASA"/>
    <property type="match status" value="1"/>
</dbReference>
<keyword evidence="1" id="KW-0378">Hydrolase</keyword>
<evidence type="ECO:0000256" key="1">
    <source>
        <dbReference type="ARBA" id="ARBA00022801"/>
    </source>
</evidence>
<dbReference type="PANTHER" id="PTHR22901:SF0">
    <property type="entry name" value="SIALATE O-ACETYLESTERASE"/>
    <property type="match status" value="1"/>
</dbReference>
<keyword evidence="5" id="KW-1185">Reference proteome</keyword>
<dbReference type="AlphaFoldDB" id="A0A1C4C955"/>
<accession>A0A1C4C955</accession>
<evidence type="ECO:0000313" key="4">
    <source>
        <dbReference type="EMBL" id="SCC15625.1"/>
    </source>
</evidence>
<dbReference type="InterPro" id="IPR039329">
    <property type="entry name" value="SIAE"/>
</dbReference>
<dbReference type="GO" id="GO:0001681">
    <property type="term" value="F:sialate O-acetylesterase activity"/>
    <property type="evidence" value="ECO:0007669"/>
    <property type="project" value="InterPro"/>
</dbReference>
<dbReference type="Proteomes" id="UP000242818">
    <property type="component" value="Unassembled WGS sequence"/>
</dbReference>
<protein>
    <submittedName>
        <fullName evidence="4">Sialate O-acetylesterase</fullName>
    </submittedName>
</protein>
<feature type="chain" id="PRO_5008689730" evidence="2">
    <location>
        <begin position="20"/>
        <end position="471"/>
    </location>
</feature>
<dbReference type="STRING" id="1335309.GA0116948_10415"/>
<dbReference type="OrthoDB" id="9816001at2"/>
<feature type="signal peptide" evidence="2">
    <location>
        <begin position="1"/>
        <end position="19"/>
    </location>
</feature>
<reference evidence="4 5" key="1">
    <citation type="submission" date="2016-08" db="EMBL/GenBank/DDBJ databases">
        <authorList>
            <person name="Seilhamer J.J."/>
        </authorList>
    </citation>
    <scope>NUCLEOTIDE SEQUENCE [LARGE SCALE GENOMIC DNA]</scope>
    <source>
        <strain evidence="4 5">A37T2</strain>
    </source>
</reference>
<dbReference type="InterPro" id="IPR036514">
    <property type="entry name" value="SGNH_hydro_sf"/>
</dbReference>
<dbReference type="Gene3D" id="3.40.50.1110">
    <property type="entry name" value="SGNH hydrolase"/>
    <property type="match status" value="1"/>
</dbReference>
<dbReference type="PANTHER" id="PTHR22901">
    <property type="entry name" value="SIALATE O-ACETYLESTERASE"/>
    <property type="match status" value="1"/>
</dbReference>
<dbReference type="SUPFAM" id="SSF52266">
    <property type="entry name" value="SGNH hydrolase"/>
    <property type="match status" value="1"/>
</dbReference>
<evidence type="ECO:0000313" key="5">
    <source>
        <dbReference type="Proteomes" id="UP000242818"/>
    </source>
</evidence>
<organism evidence="4 5">
    <name type="scientific">Chitinophaga costaii</name>
    <dbReference type="NCBI Taxonomy" id="1335309"/>
    <lineage>
        <taxon>Bacteria</taxon>
        <taxon>Pseudomonadati</taxon>
        <taxon>Bacteroidota</taxon>
        <taxon>Chitinophagia</taxon>
        <taxon>Chitinophagales</taxon>
        <taxon>Chitinophagaceae</taxon>
        <taxon>Chitinophaga</taxon>
    </lineage>
</organism>
<dbReference type="EMBL" id="FMAR01000004">
    <property type="protein sequence ID" value="SCC15625.1"/>
    <property type="molecule type" value="Genomic_DNA"/>
</dbReference>